<sequence>MRLFELKKLTPHCVTTFPLDVQEVVLICEVDKQWSFVDKKNTRVSFGILGSLD</sequence>
<dbReference type="EMBL" id="NBYY01000013">
    <property type="protein sequence ID" value="PCS22850.1"/>
    <property type="molecule type" value="Genomic_DNA"/>
</dbReference>
<reference evidence="2" key="1">
    <citation type="submission" date="2017-04" db="EMBL/GenBank/DDBJ databases">
        <title>Genome evolution of the luminous symbionts of deep sea anglerfish.</title>
        <authorList>
            <person name="Hendry T.A."/>
        </authorList>
    </citation>
    <scope>NUCLEOTIDE SEQUENCE [LARGE SCALE GENOMIC DNA]</scope>
</reference>
<organism evidence="1 2">
    <name type="scientific">Candidatus Enterovibrio escicola</name>
    <dbReference type="NCBI Taxonomy" id="1927127"/>
    <lineage>
        <taxon>Bacteria</taxon>
        <taxon>Pseudomonadati</taxon>
        <taxon>Pseudomonadota</taxon>
        <taxon>Gammaproteobacteria</taxon>
        <taxon>Vibrionales</taxon>
        <taxon>Vibrionaceae</taxon>
        <taxon>Enterovibrio</taxon>
    </lineage>
</organism>
<dbReference type="Proteomes" id="UP000219020">
    <property type="component" value="Unassembled WGS sequence"/>
</dbReference>
<proteinExistence type="predicted"/>
<accession>A0A2A5T402</accession>
<comment type="caution">
    <text evidence="1">The sequence shown here is derived from an EMBL/GenBank/DDBJ whole genome shotgun (WGS) entry which is preliminary data.</text>
</comment>
<keyword evidence="2" id="KW-1185">Reference proteome</keyword>
<dbReference type="AlphaFoldDB" id="A0A2A5T402"/>
<name>A0A2A5T402_9GAMM</name>
<gene>
    <name evidence="1" type="ORF">BTN49_1401</name>
</gene>
<protein>
    <submittedName>
        <fullName evidence="1">Uncharacterized protein</fullName>
    </submittedName>
</protein>
<evidence type="ECO:0000313" key="1">
    <source>
        <dbReference type="EMBL" id="PCS22850.1"/>
    </source>
</evidence>
<evidence type="ECO:0000313" key="2">
    <source>
        <dbReference type="Proteomes" id="UP000219020"/>
    </source>
</evidence>